<proteinExistence type="predicted"/>
<dbReference type="SUPFAM" id="SSF48576">
    <property type="entry name" value="Terpenoid synthases"/>
    <property type="match status" value="1"/>
</dbReference>
<reference evidence="1 2" key="1">
    <citation type="submission" date="2013-05" db="EMBL/GenBank/DDBJ databases">
        <title>Genome assembly of Chondromyces apiculatus DSM 436.</title>
        <authorList>
            <person name="Sharma G."/>
            <person name="Khatri I."/>
            <person name="Kaur C."/>
            <person name="Mayilraj S."/>
            <person name="Subramanian S."/>
        </authorList>
    </citation>
    <scope>NUCLEOTIDE SEQUENCE [LARGE SCALE GENOMIC DNA]</scope>
    <source>
        <strain evidence="1 2">DSM 436</strain>
    </source>
</reference>
<dbReference type="STRING" id="1192034.CAP_2558"/>
<keyword evidence="2" id="KW-1185">Reference proteome</keyword>
<accession>A0A017TIH1</accession>
<sequence>MTPAIAWIDPADRALVADLGRRMYPDVVAWTSRFPSALSDRIPNVCLTWAATCPDASLPLLVTLSRWAMATFAVDEVMDGSRYDHAQREELLTLCARAVEDKGRSEHSELPRSLPGGVAEPWREVLDAVTVVCREVRALPAADRYYPLFAQDMTRMLRGMSRELAWQQALVTRGAYPSYEEYLHCGALTIGAPAGVALLLCGSSGRWPGASVETGELAALREEIALACGASIRLANDLRTYAREMREQKPNSVSILVHVHRLAQDAARARIEEVQKQHGQRLAQLAAELPEALERWGAWVVRLERVSTSLYRNHDFHDASEALRRWFTGALPGAASTHA</sequence>
<dbReference type="Proteomes" id="UP000019678">
    <property type="component" value="Unassembled WGS sequence"/>
</dbReference>
<gene>
    <name evidence="1" type="ORF">CAP_2558</name>
</gene>
<evidence type="ECO:0000313" key="1">
    <source>
        <dbReference type="EMBL" id="EYF08697.1"/>
    </source>
</evidence>
<dbReference type="Pfam" id="PF19086">
    <property type="entry name" value="Terpene_syn_C_2"/>
    <property type="match status" value="1"/>
</dbReference>
<name>A0A017TIH1_9BACT</name>
<dbReference type="InterPro" id="IPR008949">
    <property type="entry name" value="Isoprenoid_synthase_dom_sf"/>
</dbReference>
<dbReference type="AlphaFoldDB" id="A0A017TIH1"/>
<protein>
    <recommendedName>
        <fullName evidence="3">Terpene synthase</fullName>
    </recommendedName>
</protein>
<evidence type="ECO:0000313" key="2">
    <source>
        <dbReference type="Proteomes" id="UP000019678"/>
    </source>
</evidence>
<organism evidence="1 2">
    <name type="scientific">Chondromyces apiculatus DSM 436</name>
    <dbReference type="NCBI Taxonomy" id="1192034"/>
    <lineage>
        <taxon>Bacteria</taxon>
        <taxon>Pseudomonadati</taxon>
        <taxon>Myxococcota</taxon>
        <taxon>Polyangia</taxon>
        <taxon>Polyangiales</taxon>
        <taxon>Polyangiaceae</taxon>
        <taxon>Chondromyces</taxon>
    </lineage>
</organism>
<dbReference type="EMBL" id="ASRX01000002">
    <property type="protein sequence ID" value="EYF08697.1"/>
    <property type="molecule type" value="Genomic_DNA"/>
</dbReference>
<evidence type="ECO:0008006" key="3">
    <source>
        <dbReference type="Google" id="ProtNLM"/>
    </source>
</evidence>
<dbReference type="OrthoDB" id="3513578at2"/>
<dbReference type="RefSeq" id="WP_156040369.1">
    <property type="nucleotide sequence ID" value="NZ_ASRX01000002.1"/>
</dbReference>
<dbReference type="Gene3D" id="1.10.600.10">
    <property type="entry name" value="Farnesyl Diphosphate Synthase"/>
    <property type="match status" value="1"/>
</dbReference>
<comment type="caution">
    <text evidence="1">The sequence shown here is derived from an EMBL/GenBank/DDBJ whole genome shotgun (WGS) entry which is preliminary data.</text>
</comment>